<gene>
    <name evidence="1" type="ORF">V3330_10065</name>
</gene>
<dbReference type="RefSeq" id="WP_354695293.1">
    <property type="nucleotide sequence ID" value="NZ_JAZHOG010000006.1"/>
</dbReference>
<dbReference type="InterPro" id="IPR032710">
    <property type="entry name" value="NTF2-like_dom_sf"/>
</dbReference>
<organism evidence="1 2">
    <name type="scientific">Elongatibacter sediminis</name>
    <dbReference type="NCBI Taxonomy" id="3119006"/>
    <lineage>
        <taxon>Bacteria</taxon>
        <taxon>Pseudomonadati</taxon>
        <taxon>Pseudomonadota</taxon>
        <taxon>Gammaproteobacteria</taxon>
        <taxon>Chromatiales</taxon>
        <taxon>Wenzhouxiangellaceae</taxon>
        <taxon>Elongatibacter</taxon>
    </lineage>
</organism>
<sequence>MNDNPIVRMFEWWNTAITRPDGFTPEAFGNHFSADARLIVNGDLRGQGLDALARHFRNIQAEYDSVAMELPPLDTFACDGRAFVQVVTRAVRDGKVLREESMAVATLDGDRMSLLKVIGRSLD</sequence>
<name>A0AAW9REY4_9GAMM</name>
<reference evidence="1 2" key="1">
    <citation type="submission" date="2024-02" db="EMBL/GenBank/DDBJ databases">
        <title>A novel Wenzhouxiangellaceae bacterium, isolated from coastal sediments.</title>
        <authorList>
            <person name="Du Z.-J."/>
            <person name="Ye Y.-Q."/>
            <person name="Zhang X.-Y."/>
        </authorList>
    </citation>
    <scope>NUCLEOTIDE SEQUENCE [LARGE SCALE GENOMIC DNA]</scope>
    <source>
        <strain evidence="1 2">CH-27</strain>
    </source>
</reference>
<evidence type="ECO:0008006" key="3">
    <source>
        <dbReference type="Google" id="ProtNLM"/>
    </source>
</evidence>
<proteinExistence type="predicted"/>
<evidence type="ECO:0000313" key="2">
    <source>
        <dbReference type="Proteomes" id="UP001359886"/>
    </source>
</evidence>
<evidence type="ECO:0000313" key="1">
    <source>
        <dbReference type="EMBL" id="MEJ8567969.1"/>
    </source>
</evidence>
<dbReference type="SUPFAM" id="SSF54427">
    <property type="entry name" value="NTF2-like"/>
    <property type="match status" value="1"/>
</dbReference>
<dbReference type="Proteomes" id="UP001359886">
    <property type="component" value="Unassembled WGS sequence"/>
</dbReference>
<keyword evidence="2" id="KW-1185">Reference proteome</keyword>
<dbReference type="EMBL" id="JAZHOG010000006">
    <property type="protein sequence ID" value="MEJ8567969.1"/>
    <property type="molecule type" value="Genomic_DNA"/>
</dbReference>
<dbReference type="Gene3D" id="3.10.450.50">
    <property type="match status" value="1"/>
</dbReference>
<protein>
    <recommendedName>
        <fullName evidence="3">SnoaL-like domain-containing protein</fullName>
    </recommendedName>
</protein>
<dbReference type="AlphaFoldDB" id="A0AAW9REY4"/>
<accession>A0AAW9REY4</accession>
<comment type="caution">
    <text evidence="1">The sequence shown here is derived from an EMBL/GenBank/DDBJ whole genome shotgun (WGS) entry which is preliminary data.</text>
</comment>